<dbReference type="EMBL" id="HBEE01000387">
    <property type="protein sequence ID" value="CAD8319313.1"/>
    <property type="molecule type" value="Transcribed_RNA"/>
</dbReference>
<dbReference type="PIRSF" id="PIRSF036480">
    <property type="entry name" value="FormyFH4_hydr"/>
    <property type="match status" value="1"/>
</dbReference>
<dbReference type="CDD" id="cd08645">
    <property type="entry name" value="FMT_core_GART"/>
    <property type="match status" value="1"/>
</dbReference>
<protein>
    <recommendedName>
        <fullName evidence="2">phosphoribosylglycinamide formyltransferase 1</fullName>
        <ecNumber evidence="2">2.1.2.2</ecNumber>
    </recommendedName>
</protein>
<dbReference type="Gene3D" id="3.40.50.170">
    <property type="entry name" value="Formyl transferase, N-terminal domain"/>
    <property type="match status" value="1"/>
</dbReference>
<feature type="region of interest" description="Disordered" evidence="5">
    <location>
        <begin position="25"/>
        <end position="54"/>
    </location>
</feature>
<dbReference type="GO" id="GO:0006189">
    <property type="term" value="P:'de novo' IMP biosynthetic process"/>
    <property type="evidence" value="ECO:0007669"/>
    <property type="project" value="InterPro"/>
</dbReference>
<keyword evidence="4" id="KW-0658">Purine biosynthesis</keyword>
<accession>A0A7R9WCB0</accession>
<dbReference type="InterPro" id="IPR036477">
    <property type="entry name" value="Formyl_transf_N_sf"/>
</dbReference>
<evidence type="ECO:0000313" key="7">
    <source>
        <dbReference type="EMBL" id="CAD8319313.1"/>
    </source>
</evidence>
<dbReference type="PANTHER" id="PTHR43369">
    <property type="entry name" value="PHOSPHORIBOSYLGLYCINAMIDE FORMYLTRANSFERASE"/>
    <property type="match status" value="1"/>
</dbReference>
<dbReference type="NCBIfam" id="TIGR00639">
    <property type="entry name" value="PurN"/>
    <property type="match status" value="1"/>
</dbReference>
<dbReference type="InterPro" id="IPR004607">
    <property type="entry name" value="GART"/>
</dbReference>
<dbReference type="EC" id="2.1.2.2" evidence="2"/>
<dbReference type="GO" id="GO:0009507">
    <property type="term" value="C:chloroplast"/>
    <property type="evidence" value="ECO:0007669"/>
    <property type="project" value="TreeGrafter"/>
</dbReference>
<evidence type="ECO:0000259" key="6">
    <source>
        <dbReference type="Pfam" id="PF00551"/>
    </source>
</evidence>
<dbReference type="SUPFAM" id="SSF53328">
    <property type="entry name" value="Formyltransferase"/>
    <property type="match status" value="1"/>
</dbReference>
<keyword evidence="3" id="KW-0808">Transferase</keyword>
<evidence type="ECO:0000256" key="1">
    <source>
        <dbReference type="ARBA" id="ARBA00005054"/>
    </source>
</evidence>
<gene>
    <name evidence="7" type="ORF">OMED0937_LOCUS320</name>
</gene>
<dbReference type="InterPro" id="IPR002376">
    <property type="entry name" value="Formyl_transf_N"/>
</dbReference>
<organism evidence="7">
    <name type="scientific">Ostreococcus mediterraneus</name>
    <dbReference type="NCBI Taxonomy" id="1486918"/>
    <lineage>
        <taxon>Eukaryota</taxon>
        <taxon>Viridiplantae</taxon>
        <taxon>Chlorophyta</taxon>
        <taxon>Mamiellophyceae</taxon>
        <taxon>Mamiellales</taxon>
        <taxon>Bathycoccaceae</taxon>
        <taxon>Ostreococcus</taxon>
    </lineage>
</organism>
<reference evidence="7" key="1">
    <citation type="submission" date="2021-01" db="EMBL/GenBank/DDBJ databases">
        <authorList>
            <person name="Corre E."/>
            <person name="Pelletier E."/>
            <person name="Niang G."/>
            <person name="Scheremetjew M."/>
            <person name="Finn R."/>
            <person name="Kale V."/>
            <person name="Holt S."/>
            <person name="Cochrane G."/>
            <person name="Meng A."/>
            <person name="Brown T."/>
            <person name="Cohen L."/>
        </authorList>
    </citation>
    <scope>NUCLEOTIDE SEQUENCE</scope>
    <source>
        <strain evidence="7">Clade-D-RCC2593</strain>
    </source>
</reference>
<dbReference type="PANTHER" id="PTHR43369:SF2">
    <property type="entry name" value="PHOSPHORIBOSYLGLYCINAMIDE FORMYLTRANSFERASE"/>
    <property type="match status" value="1"/>
</dbReference>
<evidence type="ECO:0000256" key="3">
    <source>
        <dbReference type="ARBA" id="ARBA00022679"/>
    </source>
</evidence>
<evidence type="ECO:0000256" key="4">
    <source>
        <dbReference type="ARBA" id="ARBA00022755"/>
    </source>
</evidence>
<evidence type="ECO:0000256" key="5">
    <source>
        <dbReference type="SAM" id="MobiDB-lite"/>
    </source>
</evidence>
<dbReference type="Pfam" id="PF00551">
    <property type="entry name" value="Formyl_trans_N"/>
    <property type="match status" value="1"/>
</dbReference>
<dbReference type="AlphaFoldDB" id="A0A7R9WCB0"/>
<dbReference type="HAMAP" id="MF_01930">
    <property type="entry name" value="PurN"/>
    <property type="match status" value="1"/>
</dbReference>
<comment type="pathway">
    <text evidence="1">Purine metabolism; IMP biosynthesis via de novo pathway; N(2)-formyl-N(1)-(5-phospho-D-ribosyl)glycinamide from N(1)-(5-phospho-D-ribosyl)glycinamide (10-formyl THF route): step 1/1.</text>
</comment>
<proteinExistence type="inferred from homology"/>
<feature type="domain" description="Formyl transferase N-terminal" evidence="6">
    <location>
        <begin position="60"/>
        <end position="245"/>
    </location>
</feature>
<name>A0A7R9WCB0_9CHLO</name>
<evidence type="ECO:0000256" key="2">
    <source>
        <dbReference type="ARBA" id="ARBA00012254"/>
    </source>
</evidence>
<dbReference type="GO" id="GO:0004644">
    <property type="term" value="F:phosphoribosylglycinamide formyltransferase activity"/>
    <property type="evidence" value="ECO:0007669"/>
    <property type="project" value="UniProtKB-EC"/>
</dbReference>
<feature type="compositionally biased region" description="Basic residues" evidence="5">
    <location>
        <begin position="31"/>
        <end position="40"/>
    </location>
</feature>
<sequence>MHACALARVSGSDAVASSSSSTAATAASWKRLTRQHRRASVPRANPSCHVARSSNAEPEKLAVFVSGGGSNMRAIHDACEDGRVRGKIAVVVTNASDCGGANWARERGIPVLIYPPKKSDVGGLTAMELTDALTATHGAKFVLLAGYLRLIPPELCRAYENRMLNIHPALLPAFGGKGMHGENVHKAVVDSGARFTGPTIHFVNEEFDKGKIVAQAVVPVLADDDYSAVAARVLKQEHALFPKVVAALCDDRVKFRPDGVPYLVDSDGKTLE</sequence>